<gene>
    <name evidence="1" type="ORF">KI387_042351</name>
</gene>
<dbReference type="AlphaFoldDB" id="A0AA38F885"/>
<dbReference type="Proteomes" id="UP000824469">
    <property type="component" value="Unassembled WGS sequence"/>
</dbReference>
<comment type="caution">
    <text evidence="1">The sequence shown here is derived from an EMBL/GenBank/DDBJ whole genome shotgun (WGS) entry which is preliminary data.</text>
</comment>
<name>A0AA38F885_TAXCH</name>
<feature type="non-terminal residue" evidence="1">
    <location>
        <position position="194"/>
    </location>
</feature>
<protein>
    <submittedName>
        <fullName evidence="1">Uncharacterized protein</fullName>
    </submittedName>
</protein>
<evidence type="ECO:0000313" key="2">
    <source>
        <dbReference type="Proteomes" id="UP000824469"/>
    </source>
</evidence>
<proteinExistence type="predicted"/>
<reference evidence="1 2" key="1">
    <citation type="journal article" date="2021" name="Nat. Plants">
        <title>The Taxus genome provides insights into paclitaxel biosynthesis.</title>
        <authorList>
            <person name="Xiong X."/>
            <person name="Gou J."/>
            <person name="Liao Q."/>
            <person name="Li Y."/>
            <person name="Zhou Q."/>
            <person name="Bi G."/>
            <person name="Li C."/>
            <person name="Du R."/>
            <person name="Wang X."/>
            <person name="Sun T."/>
            <person name="Guo L."/>
            <person name="Liang H."/>
            <person name="Lu P."/>
            <person name="Wu Y."/>
            <person name="Zhang Z."/>
            <person name="Ro D.K."/>
            <person name="Shang Y."/>
            <person name="Huang S."/>
            <person name="Yan J."/>
        </authorList>
    </citation>
    <scope>NUCLEOTIDE SEQUENCE [LARGE SCALE GENOMIC DNA]</scope>
    <source>
        <strain evidence="1">Ta-2019</strain>
    </source>
</reference>
<dbReference type="EMBL" id="JAHRHJ020003132">
    <property type="protein sequence ID" value="KAH9292466.1"/>
    <property type="molecule type" value="Genomic_DNA"/>
</dbReference>
<keyword evidence="2" id="KW-1185">Reference proteome</keyword>
<evidence type="ECO:0000313" key="1">
    <source>
        <dbReference type="EMBL" id="KAH9292466.1"/>
    </source>
</evidence>
<accession>A0AA38F885</accession>
<organism evidence="1 2">
    <name type="scientific">Taxus chinensis</name>
    <name type="common">Chinese yew</name>
    <name type="synonym">Taxus wallichiana var. chinensis</name>
    <dbReference type="NCBI Taxonomy" id="29808"/>
    <lineage>
        <taxon>Eukaryota</taxon>
        <taxon>Viridiplantae</taxon>
        <taxon>Streptophyta</taxon>
        <taxon>Embryophyta</taxon>
        <taxon>Tracheophyta</taxon>
        <taxon>Spermatophyta</taxon>
        <taxon>Pinopsida</taxon>
        <taxon>Pinidae</taxon>
        <taxon>Conifers II</taxon>
        <taxon>Cupressales</taxon>
        <taxon>Taxaceae</taxon>
        <taxon>Taxus</taxon>
    </lineage>
</organism>
<sequence>MFWSPIFLDSSLVNPLASAASVADARLEQKILKYDQNTKNLYGDYLRIAMTKIENRADQLRSLVIQVENCLKVLRKKVVKGDQGFSFGRNGCGAPSLLFISHFSQTEEVNLERRRFWKKMSRWVTELYTMPANEPEKEAYEEHARNAQEAIKKACPFSLRPCRSSYFAEIAAGNLKSPAINFSRQSSRIQNPKT</sequence>